<proteinExistence type="predicted"/>
<keyword evidence="2" id="KW-1185">Reference proteome</keyword>
<evidence type="ECO:0000313" key="1">
    <source>
        <dbReference type="EMBL" id="KAF0435876.1"/>
    </source>
</evidence>
<dbReference type="Proteomes" id="UP000439903">
    <property type="component" value="Unassembled WGS sequence"/>
</dbReference>
<dbReference type="Gene3D" id="3.80.10.10">
    <property type="entry name" value="Ribonuclease Inhibitor"/>
    <property type="match status" value="1"/>
</dbReference>
<dbReference type="OrthoDB" id="272549at2759"/>
<dbReference type="AlphaFoldDB" id="A0A8H3XB76"/>
<evidence type="ECO:0000313" key="2">
    <source>
        <dbReference type="Proteomes" id="UP000439903"/>
    </source>
</evidence>
<name>A0A8H3XB76_GIGMA</name>
<accession>A0A8H3XB76</accession>
<protein>
    <submittedName>
        <fullName evidence="1">Protein NLRC3 isoform X1</fullName>
    </submittedName>
</protein>
<dbReference type="SUPFAM" id="SSF52047">
    <property type="entry name" value="RNI-like"/>
    <property type="match status" value="1"/>
</dbReference>
<reference evidence="1 2" key="1">
    <citation type="journal article" date="2019" name="Environ. Microbiol.">
        <title>At the nexus of three kingdoms: the genome of the mycorrhizal fungus Gigaspora margarita provides insights into plant, endobacterial and fungal interactions.</title>
        <authorList>
            <person name="Venice F."/>
            <person name="Ghignone S."/>
            <person name="Salvioli di Fossalunga A."/>
            <person name="Amselem J."/>
            <person name="Novero M."/>
            <person name="Xianan X."/>
            <person name="Sedzielewska Toro K."/>
            <person name="Morin E."/>
            <person name="Lipzen A."/>
            <person name="Grigoriev I.V."/>
            <person name="Henrissat B."/>
            <person name="Martin F.M."/>
            <person name="Bonfante P."/>
        </authorList>
    </citation>
    <scope>NUCLEOTIDE SEQUENCE [LARGE SCALE GENOMIC DNA]</scope>
    <source>
        <strain evidence="1 2">BEG34</strain>
    </source>
</reference>
<organism evidence="1 2">
    <name type="scientific">Gigaspora margarita</name>
    <dbReference type="NCBI Taxonomy" id="4874"/>
    <lineage>
        <taxon>Eukaryota</taxon>
        <taxon>Fungi</taxon>
        <taxon>Fungi incertae sedis</taxon>
        <taxon>Mucoromycota</taxon>
        <taxon>Glomeromycotina</taxon>
        <taxon>Glomeromycetes</taxon>
        <taxon>Diversisporales</taxon>
        <taxon>Gigasporaceae</taxon>
        <taxon>Gigaspora</taxon>
    </lineage>
</organism>
<dbReference type="InterPro" id="IPR032675">
    <property type="entry name" value="LRR_dom_sf"/>
</dbReference>
<gene>
    <name evidence="1" type="ORF">F8M41_004743</name>
</gene>
<sequence length="234" mass="26677">MLNAEEKSLLIPFSEITLPSYPKPLFEYANYVISVTGDLCIGVKNWHPYKGKNAVKCSLIAMFLRASKNLNHLFIDEVFCTKLIFERHVYLYENTTITSLVLILSPEVSEAFKSKAMDGLVKVLYKNSTLISLNLVSFWVGTERTKTLLEILSKNTVLKSLRLRNFLFHYEEGNMTAKLLCENATLTSLCIRGEDEFTQRYISPEIASENGKALANALCKNNTLKNLDLQFNWE</sequence>
<dbReference type="EMBL" id="WTPW01001438">
    <property type="protein sequence ID" value="KAF0435876.1"/>
    <property type="molecule type" value="Genomic_DNA"/>
</dbReference>
<comment type="caution">
    <text evidence="1">The sequence shown here is derived from an EMBL/GenBank/DDBJ whole genome shotgun (WGS) entry which is preliminary data.</text>
</comment>